<dbReference type="PROSITE" id="PS50012">
    <property type="entry name" value="RCC1_3"/>
    <property type="match status" value="2"/>
</dbReference>
<dbReference type="Pfam" id="PF00415">
    <property type="entry name" value="RCC1"/>
    <property type="match status" value="2"/>
</dbReference>
<dbReference type="OrthoDB" id="61110at2759"/>
<dbReference type="Proteomes" id="UP000036987">
    <property type="component" value="Unassembled WGS sequence"/>
</dbReference>
<dbReference type="InterPro" id="IPR000408">
    <property type="entry name" value="Reg_chr_condens"/>
</dbReference>
<comment type="caution">
    <text evidence="2">The sequence shown here is derived from an EMBL/GenBank/DDBJ whole genome shotgun (WGS) entry which is preliminary data.</text>
</comment>
<dbReference type="EMBL" id="LFYR01000729">
    <property type="protein sequence ID" value="KMZ70273.1"/>
    <property type="molecule type" value="Genomic_DNA"/>
</dbReference>
<keyword evidence="3" id="KW-1185">Reference proteome</keyword>
<dbReference type="STRING" id="29655.A0A0K9PMH5"/>
<organism evidence="2 3">
    <name type="scientific">Zostera marina</name>
    <name type="common">Eelgrass</name>
    <dbReference type="NCBI Taxonomy" id="29655"/>
    <lineage>
        <taxon>Eukaryota</taxon>
        <taxon>Viridiplantae</taxon>
        <taxon>Streptophyta</taxon>
        <taxon>Embryophyta</taxon>
        <taxon>Tracheophyta</taxon>
        <taxon>Spermatophyta</taxon>
        <taxon>Magnoliopsida</taxon>
        <taxon>Liliopsida</taxon>
        <taxon>Zosteraceae</taxon>
        <taxon>Zostera</taxon>
    </lineage>
</organism>
<feature type="repeat" description="RCC1" evidence="1">
    <location>
        <begin position="64"/>
        <end position="124"/>
    </location>
</feature>
<gene>
    <name evidence="2" type="ORF">ZOSMA_1G02500</name>
</gene>
<dbReference type="InterPro" id="IPR009091">
    <property type="entry name" value="RCC1/BLIP-II"/>
</dbReference>
<dbReference type="SUPFAM" id="SSF50985">
    <property type="entry name" value="RCC1/BLIP-II"/>
    <property type="match status" value="1"/>
</dbReference>
<dbReference type="AlphaFoldDB" id="A0A0K9PMH5"/>
<protein>
    <recommendedName>
        <fullName evidence="4">Regulator of chromosome condensation (RCC1) family protein</fullName>
    </recommendedName>
</protein>
<evidence type="ECO:0000256" key="1">
    <source>
        <dbReference type="PROSITE-ProRule" id="PRU00235"/>
    </source>
</evidence>
<reference evidence="3" key="1">
    <citation type="journal article" date="2016" name="Nature">
        <title>The genome of the seagrass Zostera marina reveals angiosperm adaptation to the sea.</title>
        <authorList>
            <person name="Olsen J.L."/>
            <person name="Rouze P."/>
            <person name="Verhelst B."/>
            <person name="Lin Y.-C."/>
            <person name="Bayer T."/>
            <person name="Collen J."/>
            <person name="Dattolo E."/>
            <person name="De Paoli E."/>
            <person name="Dittami S."/>
            <person name="Maumus F."/>
            <person name="Michel G."/>
            <person name="Kersting A."/>
            <person name="Lauritano C."/>
            <person name="Lohaus R."/>
            <person name="Toepel M."/>
            <person name="Tonon T."/>
            <person name="Vanneste K."/>
            <person name="Amirebrahimi M."/>
            <person name="Brakel J."/>
            <person name="Bostroem C."/>
            <person name="Chovatia M."/>
            <person name="Grimwood J."/>
            <person name="Jenkins J.W."/>
            <person name="Jueterbock A."/>
            <person name="Mraz A."/>
            <person name="Stam W.T."/>
            <person name="Tice H."/>
            <person name="Bornberg-Bauer E."/>
            <person name="Green P.J."/>
            <person name="Pearson G.A."/>
            <person name="Procaccini G."/>
            <person name="Duarte C.M."/>
            <person name="Schmutz J."/>
            <person name="Reusch T.B.H."/>
            <person name="Van de Peer Y."/>
        </authorList>
    </citation>
    <scope>NUCLEOTIDE SEQUENCE [LARGE SCALE GENOMIC DNA]</scope>
    <source>
        <strain evidence="3">cv. Finnish</strain>
    </source>
</reference>
<dbReference type="InterPro" id="IPR028641">
    <property type="entry name" value="RCC2"/>
</dbReference>
<accession>A0A0K9PMH5</accession>
<evidence type="ECO:0000313" key="2">
    <source>
        <dbReference type="EMBL" id="KMZ70273.1"/>
    </source>
</evidence>
<evidence type="ECO:0000313" key="3">
    <source>
        <dbReference type="Proteomes" id="UP000036987"/>
    </source>
</evidence>
<dbReference type="PANTHER" id="PTHR46207">
    <property type="entry name" value="PROTEIN RCC2"/>
    <property type="match status" value="1"/>
</dbReference>
<dbReference type="PANTHER" id="PTHR46207:SF1">
    <property type="entry name" value="PROTEIN RCC2"/>
    <property type="match status" value="1"/>
</dbReference>
<feature type="repeat" description="RCC1" evidence="1">
    <location>
        <begin position="125"/>
        <end position="170"/>
    </location>
</feature>
<proteinExistence type="predicted"/>
<sequence length="170" mass="18531">MTTAEVGQKTEEEKVKSKPLAGELLYFGGTSWETMGRRGTATGNCCLQLVSAPSCHCVALDIQGRCYTWGRNEKGQLGHGDMLQRNLSTMLLTSHSCSVWELGLRYKIVKAGSRRNHIVVVTDDNKSFSFGWNKHGQLGSGSLKNEIEASPVPCLLSQATDVFCGADFTV</sequence>
<name>A0A0K9PMH5_ZOSMR</name>
<evidence type="ECO:0008006" key="4">
    <source>
        <dbReference type="Google" id="ProtNLM"/>
    </source>
</evidence>
<dbReference type="Gene3D" id="2.130.10.30">
    <property type="entry name" value="Regulator of chromosome condensation 1/beta-lactamase-inhibitor protein II"/>
    <property type="match status" value="1"/>
</dbReference>